<comment type="caution">
    <text evidence="1">The sequence shown here is derived from an EMBL/GenBank/DDBJ whole genome shotgun (WGS) entry which is preliminary data.</text>
</comment>
<dbReference type="Proteomes" id="UP001234178">
    <property type="component" value="Unassembled WGS sequence"/>
</dbReference>
<evidence type="ECO:0000313" key="2">
    <source>
        <dbReference type="Proteomes" id="UP001234178"/>
    </source>
</evidence>
<keyword evidence="2" id="KW-1185">Reference proteome</keyword>
<dbReference type="EMBL" id="JAOYFB010000037">
    <property type="protein sequence ID" value="KAK4024637.1"/>
    <property type="molecule type" value="Genomic_DNA"/>
</dbReference>
<evidence type="ECO:0000313" key="1">
    <source>
        <dbReference type="EMBL" id="KAK4024637.1"/>
    </source>
</evidence>
<accession>A0ABR0AHN7</accession>
<proteinExistence type="predicted"/>
<name>A0ABR0AHN7_9CRUS</name>
<reference evidence="1 2" key="1">
    <citation type="journal article" date="2023" name="Nucleic Acids Res.">
        <title>The hologenome of Daphnia magna reveals possible DNA methylation and microbiome-mediated evolution of the host genome.</title>
        <authorList>
            <person name="Chaturvedi A."/>
            <person name="Li X."/>
            <person name="Dhandapani V."/>
            <person name="Marshall H."/>
            <person name="Kissane S."/>
            <person name="Cuenca-Cambronero M."/>
            <person name="Asole G."/>
            <person name="Calvet F."/>
            <person name="Ruiz-Romero M."/>
            <person name="Marangio P."/>
            <person name="Guigo R."/>
            <person name="Rago D."/>
            <person name="Mirbahai L."/>
            <person name="Eastwood N."/>
            <person name="Colbourne J.K."/>
            <person name="Zhou J."/>
            <person name="Mallon E."/>
            <person name="Orsini L."/>
        </authorList>
    </citation>
    <scope>NUCLEOTIDE SEQUENCE [LARGE SCALE GENOMIC DNA]</scope>
    <source>
        <strain evidence="1">LRV0_1</strain>
    </source>
</reference>
<protein>
    <submittedName>
        <fullName evidence="1">Uncharacterized protein</fullName>
    </submittedName>
</protein>
<sequence length="127" mass="14661">MNGRCIAQGINVINGWKKKKRLDIFLDILEEEEECKRTRKPNDPDTPVKMFLSDTTLQSWRVTVLRVRALTEEMFNVESTSVLTVRGIDDTPTAHSWLQIFRILSLYNPTRMPAVRGNVDHAEIFVS</sequence>
<gene>
    <name evidence="1" type="ORF">OUZ56_010059</name>
</gene>
<organism evidence="1 2">
    <name type="scientific">Daphnia magna</name>
    <dbReference type="NCBI Taxonomy" id="35525"/>
    <lineage>
        <taxon>Eukaryota</taxon>
        <taxon>Metazoa</taxon>
        <taxon>Ecdysozoa</taxon>
        <taxon>Arthropoda</taxon>
        <taxon>Crustacea</taxon>
        <taxon>Branchiopoda</taxon>
        <taxon>Diplostraca</taxon>
        <taxon>Cladocera</taxon>
        <taxon>Anomopoda</taxon>
        <taxon>Daphniidae</taxon>
        <taxon>Daphnia</taxon>
    </lineage>
</organism>